<keyword evidence="2" id="KW-0472">Membrane</keyword>
<keyword evidence="1" id="KW-0175">Coiled coil</keyword>
<name>A0A1J4J918_9EUKA</name>
<accession>A0A1J4J918</accession>
<comment type="caution">
    <text evidence="3">The sequence shown here is derived from an EMBL/GenBank/DDBJ whole genome shotgun (WGS) entry which is preliminary data.</text>
</comment>
<keyword evidence="2" id="KW-0812">Transmembrane</keyword>
<dbReference type="AlphaFoldDB" id="A0A1J4J918"/>
<dbReference type="EMBL" id="MLAK01001293">
    <property type="protein sequence ID" value="OHS94743.1"/>
    <property type="molecule type" value="Genomic_DNA"/>
</dbReference>
<sequence>MFLVSTTINRWIYQLQECKVHGEIMICDMTRYIIKKFIHNRGNKITNCDIKKIDKMFLFLLSFRRYPSIFDLNPPYDYDSLGEYGNWMLLGSGSPLNDNIRFTGNRYSKTSSLCQLLPTHCLDWNISFTMSQQIANGKSASISCFTFSKEICPSHDVNFKSGFSVCLVNRNVFLLDNQKILIKNDLDFYTLQPKCSIKGQTNEINNTATFDDEINFFLEKKNSSIFLTVNNEECFIANSSEVNIPSLGFFSFAVDGDKPDFHVDLKKVEFFNNSLCTDEKDFPQFREFNRKLLATSFDRRKFLKSRRRSYNKVNDIYINDQKELNSSLVNFEKNLLKRIFDATFFNSTFILESNIVNSTFLENSTFFENSTDLQKSNYIRNIFNQTKLRTFLRNHRKLLLTSKLMNSTLIKSGLLNSTTLKISFFLNTEKIKTITVSQFIQSILNNNAKISDSFTQIKEMLKRADSIVDFQALEIMIHNSAHDGLMKANKKIIETKELLEKTQQEYLRLKNFLRNEFESVKYEVETSFDKLKKNAEKIVSNVQEKKSAEEKSSILIQKQIQRSITIKKIPSQAYLYLICCLIETIAFVIFVFKKRNETHNFTKID</sequence>
<evidence type="ECO:0000313" key="4">
    <source>
        <dbReference type="Proteomes" id="UP000179807"/>
    </source>
</evidence>
<keyword evidence="2" id="KW-1133">Transmembrane helix</keyword>
<gene>
    <name evidence="3" type="ORF">TRFO_10897</name>
</gene>
<organism evidence="3 4">
    <name type="scientific">Tritrichomonas foetus</name>
    <dbReference type="NCBI Taxonomy" id="1144522"/>
    <lineage>
        <taxon>Eukaryota</taxon>
        <taxon>Metamonada</taxon>
        <taxon>Parabasalia</taxon>
        <taxon>Tritrichomonadida</taxon>
        <taxon>Tritrichomonadidae</taxon>
        <taxon>Tritrichomonas</taxon>
    </lineage>
</organism>
<reference evidence="3" key="1">
    <citation type="submission" date="2016-10" db="EMBL/GenBank/DDBJ databases">
        <authorList>
            <person name="Benchimol M."/>
            <person name="Almeida L.G."/>
            <person name="Vasconcelos A.T."/>
            <person name="Perreira-Neves A."/>
            <person name="Rosa I.A."/>
            <person name="Tasca T."/>
            <person name="Bogo M.R."/>
            <person name="de Souza W."/>
        </authorList>
    </citation>
    <scope>NUCLEOTIDE SEQUENCE [LARGE SCALE GENOMIC DNA]</scope>
    <source>
        <strain evidence="3">K</strain>
    </source>
</reference>
<dbReference type="GeneID" id="94830426"/>
<evidence type="ECO:0000256" key="1">
    <source>
        <dbReference type="SAM" id="Coils"/>
    </source>
</evidence>
<feature type="transmembrane region" description="Helical" evidence="2">
    <location>
        <begin position="573"/>
        <end position="592"/>
    </location>
</feature>
<keyword evidence="4" id="KW-1185">Reference proteome</keyword>
<protein>
    <submittedName>
        <fullName evidence="3">Uncharacterized protein</fullName>
    </submittedName>
</protein>
<feature type="coiled-coil region" evidence="1">
    <location>
        <begin position="485"/>
        <end position="552"/>
    </location>
</feature>
<dbReference type="RefSeq" id="XP_068347880.1">
    <property type="nucleotide sequence ID" value="XM_068495722.1"/>
</dbReference>
<dbReference type="VEuPathDB" id="TrichDB:TRFO_10897"/>
<dbReference type="Proteomes" id="UP000179807">
    <property type="component" value="Unassembled WGS sequence"/>
</dbReference>
<proteinExistence type="predicted"/>
<evidence type="ECO:0000256" key="2">
    <source>
        <dbReference type="SAM" id="Phobius"/>
    </source>
</evidence>
<evidence type="ECO:0000313" key="3">
    <source>
        <dbReference type="EMBL" id="OHS94743.1"/>
    </source>
</evidence>